<sequence>MSCFLTPISPYLSPTSKPTSSLLNSLSFSLKMASNFSLILCIFFLFSISATHAASHRGAAAPAPSVDCSSLVLNMADCLSYVSNGSTTAKPEGTCCSGLKTVLKSDPECLCEAFKSSSQLGVVLNVTKALTLPDACKLHAPPVSNCGLSLAPAGAPGVSPPSIAAAPTTDSGLNVQAPAPSPGSSGSSSSHGLSISMGSLFIGFVLAAFSSF</sequence>
<evidence type="ECO:0000313" key="1">
    <source>
        <dbReference type="EMBL" id="OAY46575.2"/>
    </source>
</evidence>
<dbReference type="Proteomes" id="UP000091857">
    <property type="component" value="Chromosome 6"/>
</dbReference>
<keyword evidence="2" id="KW-1185">Reference proteome</keyword>
<accession>A0ACC8DF65</accession>
<gene>
    <name evidence="1" type="ORF">MANES_06G010100v8</name>
</gene>
<evidence type="ECO:0000313" key="2">
    <source>
        <dbReference type="Proteomes" id="UP000091857"/>
    </source>
</evidence>
<reference evidence="2" key="1">
    <citation type="journal article" date="2016" name="Nat. Biotechnol.">
        <title>Sequencing wild and cultivated cassava and related species reveals extensive interspecific hybridization and genetic diversity.</title>
        <authorList>
            <person name="Bredeson J.V."/>
            <person name="Lyons J.B."/>
            <person name="Prochnik S.E."/>
            <person name="Wu G.A."/>
            <person name="Ha C.M."/>
            <person name="Edsinger-Gonzales E."/>
            <person name="Grimwood J."/>
            <person name="Schmutz J."/>
            <person name="Rabbi I.Y."/>
            <person name="Egesi C."/>
            <person name="Nauluvula P."/>
            <person name="Lebot V."/>
            <person name="Ndunguru J."/>
            <person name="Mkamilo G."/>
            <person name="Bart R.S."/>
            <person name="Setter T.L."/>
            <person name="Gleadow R.M."/>
            <person name="Kulakow P."/>
            <person name="Ferguson M.E."/>
            <person name="Rounsley S."/>
            <person name="Rokhsar D.S."/>
        </authorList>
    </citation>
    <scope>NUCLEOTIDE SEQUENCE [LARGE SCALE GENOMIC DNA]</scope>
    <source>
        <strain evidence="2">cv. AM560-2</strain>
    </source>
</reference>
<name>A0ACC8DF65_MANES</name>
<dbReference type="EMBL" id="CM004392">
    <property type="protein sequence ID" value="OAY46575.2"/>
    <property type="molecule type" value="Genomic_DNA"/>
</dbReference>
<comment type="caution">
    <text evidence="1">The sequence shown here is derived from an EMBL/GenBank/DDBJ whole genome shotgun (WGS) entry which is preliminary data.</text>
</comment>
<proteinExistence type="predicted"/>
<protein>
    <submittedName>
        <fullName evidence="1">Uncharacterized protein</fullName>
    </submittedName>
</protein>
<organism evidence="1 2">
    <name type="scientific">Manihot esculenta</name>
    <name type="common">Cassava</name>
    <name type="synonym">Jatropha manihot</name>
    <dbReference type="NCBI Taxonomy" id="3983"/>
    <lineage>
        <taxon>Eukaryota</taxon>
        <taxon>Viridiplantae</taxon>
        <taxon>Streptophyta</taxon>
        <taxon>Embryophyta</taxon>
        <taxon>Tracheophyta</taxon>
        <taxon>Spermatophyta</taxon>
        <taxon>Magnoliopsida</taxon>
        <taxon>eudicotyledons</taxon>
        <taxon>Gunneridae</taxon>
        <taxon>Pentapetalae</taxon>
        <taxon>rosids</taxon>
        <taxon>fabids</taxon>
        <taxon>Malpighiales</taxon>
        <taxon>Euphorbiaceae</taxon>
        <taxon>Crotonoideae</taxon>
        <taxon>Manihoteae</taxon>
        <taxon>Manihot</taxon>
    </lineage>
</organism>